<dbReference type="GO" id="GO:0005829">
    <property type="term" value="C:cytosol"/>
    <property type="evidence" value="ECO:0007669"/>
    <property type="project" value="TreeGrafter"/>
</dbReference>
<comment type="catalytic activity">
    <reaction evidence="1">
        <text>AMP + H2O = D-ribose 5-phosphate + adenine</text>
        <dbReference type="Rhea" id="RHEA:20129"/>
        <dbReference type="ChEBI" id="CHEBI:15377"/>
        <dbReference type="ChEBI" id="CHEBI:16708"/>
        <dbReference type="ChEBI" id="CHEBI:78346"/>
        <dbReference type="ChEBI" id="CHEBI:456215"/>
        <dbReference type="EC" id="3.2.2.4"/>
    </reaction>
</comment>
<proteinExistence type="inferred from homology"/>
<dbReference type="EMBL" id="CP098242">
    <property type="protein sequence ID" value="WAW11288.1"/>
    <property type="molecule type" value="Genomic_DNA"/>
</dbReference>
<dbReference type="Proteomes" id="UP001156215">
    <property type="component" value="Chromosome"/>
</dbReference>
<keyword evidence="3" id="KW-0378">Hydrolase</keyword>
<organism evidence="4 5">
    <name type="scientific">Oxalobacter vibrioformis</name>
    <dbReference type="NCBI Taxonomy" id="933080"/>
    <lineage>
        <taxon>Bacteria</taxon>
        <taxon>Pseudomonadati</taxon>
        <taxon>Pseudomonadota</taxon>
        <taxon>Betaproteobacteria</taxon>
        <taxon>Burkholderiales</taxon>
        <taxon>Oxalobacteraceae</taxon>
        <taxon>Oxalobacter</taxon>
    </lineage>
</organism>
<dbReference type="NCBIfam" id="TIGR00730">
    <property type="entry name" value="Rossman fold protein, TIGR00730 family"/>
    <property type="match status" value="1"/>
</dbReference>
<evidence type="ECO:0000256" key="1">
    <source>
        <dbReference type="ARBA" id="ARBA00000274"/>
    </source>
</evidence>
<sequence length="195" mass="21291">MRSICVYCGSRMGNSEIHADAARALAQEMVNDNIALVYGGAHVGLMGILADEVLRLGGEVTGVIPKDLLEKEVGHDGLTRLYIVKDMHERKAMMAELADGFITLSGGMGTLDELFETFTWSMLGVHEKPIGILNIDGFYDNLIGLIDHLVDQGFVDTRYADMLFTAADPKTLVTKLRDASAPEEIESKASARFLI</sequence>
<dbReference type="InterPro" id="IPR031100">
    <property type="entry name" value="LOG_fam"/>
</dbReference>
<evidence type="ECO:0000313" key="5">
    <source>
        <dbReference type="Proteomes" id="UP001156215"/>
    </source>
</evidence>
<dbReference type="KEGG" id="ovb:NB640_04410"/>
<name>A0A9E9M2J8_9BURK</name>
<protein>
    <recommendedName>
        <fullName evidence="3">Cytokinin riboside 5'-monophosphate phosphoribohydrolase</fullName>
        <ecNumber evidence="3">3.2.2.n1</ecNumber>
    </recommendedName>
</protein>
<keyword evidence="5" id="KW-1185">Reference proteome</keyword>
<dbReference type="RefSeq" id="WP_269310392.1">
    <property type="nucleotide sequence ID" value="NZ_CP098242.1"/>
</dbReference>
<comment type="similarity">
    <text evidence="2 3">Belongs to the LOG family.</text>
</comment>
<evidence type="ECO:0000256" key="2">
    <source>
        <dbReference type="ARBA" id="ARBA00006763"/>
    </source>
</evidence>
<keyword evidence="3" id="KW-0203">Cytokinin biosynthesis</keyword>
<dbReference type="PANTHER" id="PTHR31223:SF70">
    <property type="entry name" value="LOG FAMILY PROTEIN YJL055W"/>
    <property type="match status" value="1"/>
</dbReference>
<dbReference type="PANTHER" id="PTHR31223">
    <property type="entry name" value="LOG FAMILY PROTEIN YJL055W"/>
    <property type="match status" value="1"/>
</dbReference>
<gene>
    <name evidence="4" type="ORF">NB640_04410</name>
</gene>
<dbReference type="EC" id="3.2.2.n1" evidence="3"/>
<dbReference type="GO" id="GO:0009691">
    <property type="term" value="P:cytokinin biosynthetic process"/>
    <property type="evidence" value="ECO:0007669"/>
    <property type="project" value="UniProtKB-UniRule"/>
</dbReference>
<dbReference type="SUPFAM" id="SSF102405">
    <property type="entry name" value="MCP/YpsA-like"/>
    <property type="match status" value="1"/>
</dbReference>
<dbReference type="AlphaFoldDB" id="A0A9E9M2J8"/>
<evidence type="ECO:0000313" key="4">
    <source>
        <dbReference type="EMBL" id="WAW11288.1"/>
    </source>
</evidence>
<dbReference type="Gene3D" id="3.40.50.450">
    <property type="match status" value="1"/>
</dbReference>
<evidence type="ECO:0000256" key="3">
    <source>
        <dbReference type="RuleBase" id="RU363015"/>
    </source>
</evidence>
<reference evidence="4" key="1">
    <citation type="journal article" date="2022" name="Front. Microbiol.">
        <title>New perspectives on an old grouping: The genomic and phenotypic variability of Oxalobacter formigenes and the implications for calcium oxalate stone prevention.</title>
        <authorList>
            <person name="Chmiel J.A."/>
            <person name="Carr C."/>
            <person name="Stuivenberg G.A."/>
            <person name="Venema R."/>
            <person name="Chanyi R.M."/>
            <person name="Al K.F."/>
            <person name="Giguere D."/>
            <person name="Say H."/>
            <person name="Akouris P.P."/>
            <person name="Dominguez Romero S.A."/>
            <person name="Kwong A."/>
            <person name="Tai V."/>
            <person name="Koval S.F."/>
            <person name="Razvi H."/>
            <person name="Bjazevic J."/>
            <person name="Burton J.P."/>
        </authorList>
    </citation>
    <scope>NUCLEOTIDE SEQUENCE</scope>
    <source>
        <strain evidence="4">WoOx3</strain>
    </source>
</reference>
<dbReference type="Pfam" id="PF03641">
    <property type="entry name" value="Lysine_decarbox"/>
    <property type="match status" value="1"/>
</dbReference>
<accession>A0A9E9M2J8</accession>
<dbReference type="GO" id="GO:0008714">
    <property type="term" value="F:AMP nucleosidase activity"/>
    <property type="evidence" value="ECO:0007669"/>
    <property type="project" value="UniProtKB-EC"/>
</dbReference>
<dbReference type="InterPro" id="IPR005269">
    <property type="entry name" value="LOG"/>
</dbReference>